<evidence type="ECO:0000313" key="2">
    <source>
        <dbReference type="Proteomes" id="UP000244005"/>
    </source>
</evidence>
<keyword evidence="2" id="KW-1185">Reference proteome</keyword>
<dbReference type="Proteomes" id="UP000244005">
    <property type="component" value="Unassembled WGS sequence"/>
</dbReference>
<dbReference type="PANTHER" id="PTHR33320:SF30">
    <property type="entry name" value="OS04G0606200 PROTEIN"/>
    <property type="match status" value="1"/>
</dbReference>
<dbReference type="EMBL" id="KZ772757">
    <property type="protein sequence ID" value="PTQ33790.1"/>
    <property type="molecule type" value="Genomic_DNA"/>
</dbReference>
<reference evidence="2" key="1">
    <citation type="journal article" date="2017" name="Cell">
        <title>Insights into land plant evolution garnered from the Marchantia polymorpha genome.</title>
        <authorList>
            <person name="Bowman J.L."/>
            <person name="Kohchi T."/>
            <person name="Yamato K.T."/>
            <person name="Jenkins J."/>
            <person name="Shu S."/>
            <person name="Ishizaki K."/>
            <person name="Yamaoka S."/>
            <person name="Nishihama R."/>
            <person name="Nakamura Y."/>
            <person name="Berger F."/>
            <person name="Adam C."/>
            <person name="Aki S.S."/>
            <person name="Althoff F."/>
            <person name="Araki T."/>
            <person name="Arteaga-Vazquez M.A."/>
            <person name="Balasubrmanian S."/>
            <person name="Barry K."/>
            <person name="Bauer D."/>
            <person name="Boehm C.R."/>
            <person name="Briginshaw L."/>
            <person name="Caballero-Perez J."/>
            <person name="Catarino B."/>
            <person name="Chen F."/>
            <person name="Chiyoda S."/>
            <person name="Chovatia M."/>
            <person name="Davies K.M."/>
            <person name="Delmans M."/>
            <person name="Demura T."/>
            <person name="Dierschke T."/>
            <person name="Dolan L."/>
            <person name="Dorantes-Acosta A.E."/>
            <person name="Eklund D.M."/>
            <person name="Florent S.N."/>
            <person name="Flores-Sandoval E."/>
            <person name="Fujiyama A."/>
            <person name="Fukuzawa H."/>
            <person name="Galik B."/>
            <person name="Grimanelli D."/>
            <person name="Grimwood J."/>
            <person name="Grossniklaus U."/>
            <person name="Hamada T."/>
            <person name="Haseloff J."/>
            <person name="Hetherington A.J."/>
            <person name="Higo A."/>
            <person name="Hirakawa Y."/>
            <person name="Hundley H.N."/>
            <person name="Ikeda Y."/>
            <person name="Inoue K."/>
            <person name="Inoue S.I."/>
            <person name="Ishida S."/>
            <person name="Jia Q."/>
            <person name="Kakita M."/>
            <person name="Kanazawa T."/>
            <person name="Kawai Y."/>
            <person name="Kawashima T."/>
            <person name="Kennedy M."/>
            <person name="Kinose K."/>
            <person name="Kinoshita T."/>
            <person name="Kohara Y."/>
            <person name="Koide E."/>
            <person name="Komatsu K."/>
            <person name="Kopischke S."/>
            <person name="Kubo M."/>
            <person name="Kyozuka J."/>
            <person name="Lagercrantz U."/>
            <person name="Lin S.S."/>
            <person name="Lindquist E."/>
            <person name="Lipzen A.M."/>
            <person name="Lu C.W."/>
            <person name="De Luna E."/>
            <person name="Martienssen R.A."/>
            <person name="Minamino N."/>
            <person name="Mizutani M."/>
            <person name="Mizutani M."/>
            <person name="Mochizuki N."/>
            <person name="Monte I."/>
            <person name="Mosher R."/>
            <person name="Nagasaki H."/>
            <person name="Nakagami H."/>
            <person name="Naramoto S."/>
            <person name="Nishitani K."/>
            <person name="Ohtani M."/>
            <person name="Okamoto T."/>
            <person name="Okumura M."/>
            <person name="Phillips J."/>
            <person name="Pollak B."/>
            <person name="Reinders A."/>
            <person name="Rovekamp M."/>
            <person name="Sano R."/>
            <person name="Sawa S."/>
            <person name="Schmid M.W."/>
            <person name="Shirakawa M."/>
            <person name="Solano R."/>
            <person name="Spunde A."/>
            <person name="Suetsugu N."/>
            <person name="Sugano S."/>
            <person name="Sugiyama A."/>
            <person name="Sun R."/>
            <person name="Suzuki Y."/>
            <person name="Takenaka M."/>
            <person name="Takezawa D."/>
            <person name="Tomogane H."/>
            <person name="Tsuzuki M."/>
            <person name="Ueda T."/>
            <person name="Umeda M."/>
            <person name="Ward J.M."/>
            <person name="Watanabe Y."/>
            <person name="Yazaki K."/>
            <person name="Yokoyama R."/>
            <person name="Yoshitake Y."/>
            <person name="Yotsui I."/>
            <person name="Zachgo S."/>
            <person name="Schmutz J."/>
        </authorList>
    </citation>
    <scope>NUCLEOTIDE SEQUENCE [LARGE SCALE GENOMIC DNA]</scope>
    <source>
        <strain evidence="2">Tak-1</strain>
    </source>
</reference>
<sequence length="67" mass="7684">MTGRRMRSNFCKQKRRIKSTTPAKGVCGICGGPVSDVKVKNTAMLCFIPLWWKTHHEILCKNCEWSD</sequence>
<organism evidence="1 2">
    <name type="scientific">Marchantia polymorpha</name>
    <name type="common">Common liverwort</name>
    <name type="synonym">Marchantia aquatica</name>
    <dbReference type="NCBI Taxonomy" id="3197"/>
    <lineage>
        <taxon>Eukaryota</taxon>
        <taxon>Viridiplantae</taxon>
        <taxon>Streptophyta</taxon>
        <taxon>Embryophyta</taxon>
        <taxon>Marchantiophyta</taxon>
        <taxon>Marchantiopsida</taxon>
        <taxon>Marchantiidae</taxon>
        <taxon>Marchantiales</taxon>
        <taxon>Marchantiaceae</taxon>
        <taxon>Marchantia</taxon>
    </lineage>
</organism>
<dbReference type="PANTHER" id="PTHR33320">
    <property type="entry name" value="METHIONYL-TRNA SYNTHETASE"/>
    <property type="match status" value="1"/>
</dbReference>
<gene>
    <name evidence="1" type="ORF">MARPO_0085s0013</name>
</gene>
<accession>A0A2R6WIV8</accession>
<dbReference type="AlphaFoldDB" id="A0A2R6WIV8"/>
<dbReference type="OrthoDB" id="1872195at2759"/>
<evidence type="ECO:0000313" key="1">
    <source>
        <dbReference type="EMBL" id="PTQ33790.1"/>
    </source>
</evidence>
<protein>
    <submittedName>
        <fullName evidence="1">Uncharacterized protein</fullName>
    </submittedName>
</protein>
<dbReference type="Gramene" id="Mp3g10140.1">
    <property type="protein sequence ID" value="Mp3g10140.1.cds"/>
    <property type="gene ID" value="Mp3g10140"/>
</dbReference>
<name>A0A2R6WIV8_MARPO</name>
<dbReference type="OMA" id="THHEILC"/>
<proteinExistence type="predicted"/>